<dbReference type="InterPro" id="IPR051032">
    <property type="entry name" value="AP2/ERF_TF_ERF_subfamily"/>
</dbReference>
<dbReference type="EMBL" id="HG994370">
    <property type="protein sequence ID" value="CAF2065413.1"/>
    <property type="molecule type" value="Genomic_DNA"/>
</dbReference>
<organism evidence="10">
    <name type="scientific">Brassica napus</name>
    <name type="common">Rape</name>
    <dbReference type="NCBI Taxonomy" id="3708"/>
    <lineage>
        <taxon>Eukaryota</taxon>
        <taxon>Viridiplantae</taxon>
        <taxon>Streptophyta</taxon>
        <taxon>Embryophyta</taxon>
        <taxon>Tracheophyta</taxon>
        <taxon>Spermatophyta</taxon>
        <taxon>Magnoliopsida</taxon>
        <taxon>eudicotyledons</taxon>
        <taxon>Gunneridae</taxon>
        <taxon>Pentapetalae</taxon>
        <taxon>rosids</taxon>
        <taxon>malvids</taxon>
        <taxon>Brassicales</taxon>
        <taxon>Brassicaceae</taxon>
        <taxon>Brassiceae</taxon>
        <taxon>Brassica</taxon>
    </lineage>
</organism>
<evidence type="ECO:0000256" key="4">
    <source>
        <dbReference type="ARBA" id="ARBA00023159"/>
    </source>
</evidence>
<dbReference type="InterPro" id="IPR001471">
    <property type="entry name" value="AP2/ERF_dom"/>
</dbReference>
<gene>
    <name evidence="10" type="ORF">DARMORV10_C06P51350.1</name>
</gene>
<proteinExistence type="inferred from homology"/>
<accession>A0A816QTB6</accession>
<evidence type="ECO:0000256" key="5">
    <source>
        <dbReference type="ARBA" id="ARBA00023163"/>
    </source>
</evidence>
<feature type="compositionally biased region" description="Basic and acidic residues" evidence="8">
    <location>
        <begin position="62"/>
        <end position="75"/>
    </location>
</feature>
<evidence type="ECO:0000256" key="1">
    <source>
        <dbReference type="ARBA" id="ARBA00004123"/>
    </source>
</evidence>
<dbReference type="PRINTS" id="PR00367">
    <property type="entry name" value="ETHRSPELEMNT"/>
</dbReference>
<keyword evidence="3" id="KW-0238">DNA-binding</keyword>
<protein>
    <submittedName>
        <fullName evidence="10">(rape) hypothetical protein</fullName>
    </submittedName>
</protein>
<dbReference type="CDD" id="cd00018">
    <property type="entry name" value="AP2"/>
    <property type="match status" value="1"/>
</dbReference>
<feature type="region of interest" description="Disordered" evidence="8">
    <location>
        <begin position="52"/>
        <end position="87"/>
    </location>
</feature>
<dbReference type="Gene3D" id="3.30.730.10">
    <property type="entry name" value="AP2/ERF domain"/>
    <property type="match status" value="1"/>
</dbReference>
<dbReference type="PROSITE" id="PS51032">
    <property type="entry name" value="AP2_ERF"/>
    <property type="match status" value="1"/>
</dbReference>
<keyword evidence="2" id="KW-0805">Transcription regulation</keyword>
<feature type="non-terminal residue" evidence="10">
    <location>
        <position position="1"/>
    </location>
</feature>
<dbReference type="InterPro" id="IPR016177">
    <property type="entry name" value="DNA-bd_dom_sf"/>
</dbReference>
<dbReference type="PANTHER" id="PTHR31985">
    <property type="entry name" value="ETHYLENE-RESPONSIVE TRANSCRIPTION FACTOR ERF042-RELATED"/>
    <property type="match status" value="1"/>
</dbReference>
<dbReference type="FunFam" id="3.30.730.10:FF:000001">
    <property type="entry name" value="Ethylene-responsive transcription factor 2"/>
    <property type="match status" value="1"/>
</dbReference>
<comment type="similarity">
    <text evidence="7">Belongs to the AP2/ERF transcription factor family. ERF subfamily.</text>
</comment>
<feature type="region of interest" description="Disordered" evidence="8">
    <location>
        <begin position="192"/>
        <end position="222"/>
    </location>
</feature>
<dbReference type="GO" id="GO:0003700">
    <property type="term" value="F:DNA-binding transcription factor activity"/>
    <property type="evidence" value="ECO:0007669"/>
    <property type="project" value="InterPro"/>
</dbReference>
<sequence>LSFPNFNIFTSIISQLSLSLKPLYKPYLIRTYSPHTHLAIKTYLSMTESSISSVKLPSPPEEETHHHQEDEETHRTNNKKRARPDPGYRGVRMRTWGKWVSEIREPRKKSRIWLGTFSTAEMAARAHDAAALTIKGPSAVLNFPELATFLPRPASSSPRDVQAAAAVAAAMDFSSSSSSAVVISDPTTVVPESQLSSSSSYSSFTSSSSLSPSSEEAASSTVEELSEIVELPSLDNEPWSEFVYVDPGYPPSSPWYFNNCYSFYYHSDETGTSMGEPFDSSSFCLFP</sequence>
<dbReference type="GO" id="GO:0003677">
    <property type="term" value="F:DNA binding"/>
    <property type="evidence" value="ECO:0007669"/>
    <property type="project" value="UniProtKB-KW"/>
</dbReference>
<dbReference type="SMART" id="SM00380">
    <property type="entry name" value="AP2"/>
    <property type="match status" value="1"/>
</dbReference>
<dbReference type="Pfam" id="PF00847">
    <property type="entry name" value="AP2"/>
    <property type="match status" value="1"/>
</dbReference>
<name>A0A816QTB6_BRANA</name>
<comment type="subcellular location">
    <subcellularLocation>
        <location evidence="1">Nucleus</location>
    </subcellularLocation>
</comment>
<dbReference type="GO" id="GO:0005634">
    <property type="term" value="C:nucleus"/>
    <property type="evidence" value="ECO:0007669"/>
    <property type="project" value="UniProtKB-SubCell"/>
</dbReference>
<evidence type="ECO:0000256" key="8">
    <source>
        <dbReference type="SAM" id="MobiDB-lite"/>
    </source>
</evidence>
<keyword evidence="4" id="KW-0010">Activator</keyword>
<evidence type="ECO:0000256" key="2">
    <source>
        <dbReference type="ARBA" id="ARBA00023015"/>
    </source>
</evidence>
<dbReference type="SUPFAM" id="SSF54171">
    <property type="entry name" value="DNA-binding domain"/>
    <property type="match status" value="1"/>
</dbReference>
<evidence type="ECO:0000256" key="7">
    <source>
        <dbReference type="ARBA" id="ARBA00024343"/>
    </source>
</evidence>
<reference evidence="10" key="1">
    <citation type="submission" date="2021-01" db="EMBL/GenBank/DDBJ databases">
        <authorList>
            <consortium name="Genoscope - CEA"/>
            <person name="William W."/>
        </authorList>
    </citation>
    <scope>NUCLEOTIDE SEQUENCE</scope>
</reference>
<evidence type="ECO:0000256" key="3">
    <source>
        <dbReference type="ARBA" id="ARBA00023125"/>
    </source>
</evidence>
<dbReference type="Proteomes" id="UP001295469">
    <property type="component" value="Chromosome C06"/>
</dbReference>
<dbReference type="AlphaFoldDB" id="A0A816QTB6"/>
<dbReference type="InterPro" id="IPR036955">
    <property type="entry name" value="AP2/ERF_dom_sf"/>
</dbReference>
<keyword evidence="6" id="KW-0539">Nucleus</keyword>
<feature type="domain" description="AP2/ERF" evidence="9">
    <location>
        <begin position="87"/>
        <end position="144"/>
    </location>
</feature>
<evidence type="ECO:0000313" key="10">
    <source>
        <dbReference type="EMBL" id="CAF2065413.1"/>
    </source>
</evidence>
<evidence type="ECO:0000256" key="6">
    <source>
        <dbReference type="ARBA" id="ARBA00023242"/>
    </source>
</evidence>
<keyword evidence="5" id="KW-0804">Transcription</keyword>
<dbReference type="PANTHER" id="PTHR31985:SF271">
    <property type="entry name" value="ETHYLENE-RESPONSIVE TRANSCRIPTION FACTOR ERF037"/>
    <property type="match status" value="1"/>
</dbReference>
<evidence type="ECO:0000259" key="9">
    <source>
        <dbReference type="PROSITE" id="PS51032"/>
    </source>
</evidence>